<evidence type="ECO:0000313" key="3">
    <source>
        <dbReference type="Proteomes" id="UP000005954"/>
    </source>
</evidence>
<dbReference type="STRING" id="89187.ISM_00335"/>
<feature type="compositionally biased region" description="Acidic residues" evidence="1">
    <location>
        <begin position="90"/>
        <end position="100"/>
    </location>
</feature>
<proteinExistence type="predicted"/>
<dbReference type="eggNOG" id="ENOG5032S3Y">
    <property type="taxonomic scope" value="Bacteria"/>
</dbReference>
<feature type="compositionally biased region" description="Basic and acidic residues" evidence="1">
    <location>
        <begin position="101"/>
        <end position="127"/>
    </location>
</feature>
<comment type="caution">
    <text evidence="2">The sequence shown here is derived from an EMBL/GenBank/DDBJ whole genome shotgun (WGS) entry which is preliminary data.</text>
</comment>
<dbReference type="AlphaFoldDB" id="A3SH59"/>
<dbReference type="EMBL" id="AALY01000001">
    <property type="protein sequence ID" value="EAP76690.1"/>
    <property type="molecule type" value="Genomic_DNA"/>
</dbReference>
<accession>A3SH59</accession>
<dbReference type="HOGENOM" id="CLU_092041_2_0_5"/>
<dbReference type="Proteomes" id="UP000005954">
    <property type="component" value="Unassembled WGS sequence"/>
</dbReference>
<name>A3SH59_ROSNI</name>
<sequence>MHRYEYKVIPAPGKGLKAKGLKSPEARFAYALETAMNELGAEGWTYLRADILPSEERQGLTSSHTVYRPLLVFQRPLDPGASAPAPLPMEEADAPADEAQEETKKAPETSEIPTKADSEPEAKKPDTAEPPAAPDTSDPTETPRKSD</sequence>
<dbReference type="RefSeq" id="WP_009812097.1">
    <property type="nucleotide sequence ID" value="NZ_CH724156.1"/>
</dbReference>
<gene>
    <name evidence="2" type="ORF">ISM_00335</name>
</gene>
<feature type="region of interest" description="Disordered" evidence="1">
    <location>
        <begin position="76"/>
        <end position="147"/>
    </location>
</feature>
<evidence type="ECO:0000256" key="1">
    <source>
        <dbReference type="SAM" id="MobiDB-lite"/>
    </source>
</evidence>
<organism evidence="2 3">
    <name type="scientific">Roseovarius nubinhibens (strain ATCC BAA-591 / DSM 15170 / ISM)</name>
    <dbReference type="NCBI Taxonomy" id="89187"/>
    <lineage>
        <taxon>Bacteria</taxon>
        <taxon>Pseudomonadati</taxon>
        <taxon>Pseudomonadota</taxon>
        <taxon>Alphaproteobacteria</taxon>
        <taxon>Rhodobacterales</taxon>
        <taxon>Roseobacteraceae</taxon>
        <taxon>Roseovarius</taxon>
    </lineage>
</organism>
<reference evidence="2 3" key="1">
    <citation type="submission" date="2005-12" db="EMBL/GenBank/DDBJ databases">
        <authorList>
            <person name="Moran M.A."/>
            <person name="Ferriera S."/>
            <person name="Johnson J."/>
            <person name="Kravitz S."/>
            <person name="Halpern A."/>
            <person name="Remington K."/>
            <person name="Beeson K."/>
            <person name="Tran B."/>
            <person name="Rogers Y.-H."/>
            <person name="Friedman R."/>
            <person name="Venter J.C."/>
        </authorList>
    </citation>
    <scope>NUCLEOTIDE SEQUENCE [LARGE SCALE GENOMIC DNA]</scope>
    <source>
        <strain evidence="3">ATCC BAA-591 / DSM 15170 / ISM</strain>
    </source>
</reference>
<keyword evidence="3" id="KW-1185">Reference proteome</keyword>
<evidence type="ECO:0000313" key="2">
    <source>
        <dbReference type="EMBL" id="EAP76690.1"/>
    </source>
</evidence>
<protein>
    <recommendedName>
        <fullName evidence="4">DUF4177 domain-containing protein</fullName>
    </recommendedName>
</protein>
<evidence type="ECO:0008006" key="4">
    <source>
        <dbReference type="Google" id="ProtNLM"/>
    </source>
</evidence>